<name>A0AA46TJJ0_9ACTN</name>
<evidence type="ECO:0000313" key="2">
    <source>
        <dbReference type="Proteomes" id="UP001164390"/>
    </source>
</evidence>
<dbReference type="EMBL" id="CP094970">
    <property type="protein sequence ID" value="UYM06288.1"/>
    <property type="molecule type" value="Genomic_DNA"/>
</dbReference>
<gene>
    <name evidence="1" type="ORF">L0C25_04205</name>
</gene>
<reference evidence="1" key="1">
    <citation type="submission" date="2022-01" db="EMBL/GenBank/DDBJ databases">
        <title>Nocardioidaceae gen. sp. A5X3R13.</title>
        <authorList>
            <person name="Lopez Marin M.A."/>
            <person name="Uhlik O."/>
        </authorList>
    </citation>
    <scope>NUCLEOTIDE SEQUENCE</scope>
    <source>
        <strain evidence="1">A5X3R13</strain>
    </source>
</reference>
<dbReference type="KEGG" id="sgrg:L0C25_04205"/>
<keyword evidence="2" id="KW-1185">Reference proteome</keyword>
<dbReference type="RefSeq" id="WP_271635172.1">
    <property type="nucleotide sequence ID" value="NZ_CP094970.1"/>
</dbReference>
<accession>A0AA46TJJ0</accession>
<protein>
    <submittedName>
        <fullName evidence="1">Uncharacterized protein</fullName>
    </submittedName>
</protein>
<evidence type="ECO:0000313" key="1">
    <source>
        <dbReference type="EMBL" id="UYM06288.1"/>
    </source>
</evidence>
<organism evidence="1 2">
    <name type="scientific">Solicola gregarius</name>
    <dbReference type="NCBI Taxonomy" id="2908642"/>
    <lineage>
        <taxon>Bacteria</taxon>
        <taxon>Bacillati</taxon>
        <taxon>Actinomycetota</taxon>
        <taxon>Actinomycetes</taxon>
        <taxon>Propionibacteriales</taxon>
        <taxon>Nocardioidaceae</taxon>
        <taxon>Solicola</taxon>
    </lineage>
</organism>
<proteinExistence type="predicted"/>
<sequence>MSSDHIRWDFAAVDDFDAELSKEKAFNADALDRTDGAYRSLSAQLDGGSGSDQNLSLNRGHLGLYEEVDGAGIKAQTGVGDMQDIHRTGMTRALNRLQG</sequence>
<dbReference type="AlphaFoldDB" id="A0AA46TJJ0"/>
<dbReference type="Proteomes" id="UP001164390">
    <property type="component" value="Chromosome"/>
</dbReference>